<evidence type="ECO:0000256" key="9">
    <source>
        <dbReference type="ARBA" id="ARBA00039733"/>
    </source>
</evidence>
<dbReference type="GO" id="GO:0065002">
    <property type="term" value="P:intracellular protein transmembrane transport"/>
    <property type="evidence" value="ECO:0007669"/>
    <property type="project" value="UniProtKB-UniRule"/>
</dbReference>
<comment type="similarity">
    <text evidence="2 10 13">Belongs to the SecY/SEC61-alpha family.</text>
</comment>
<keyword evidence="8 10" id="KW-0472">Membrane</keyword>
<feature type="transmembrane region" description="Helical" evidence="10">
    <location>
        <begin position="146"/>
        <end position="167"/>
    </location>
</feature>
<evidence type="ECO:0000256" key="10">
    <source>
        <dbReference type="HAMAP-Rule" id="MF_01465"/>
    </source>
</evidence>
<evidence type="ECO:0000256" key="5">
    <source>
        <dbReference type="ARBA" id="ARBA00022927"/>
    </source>
</evidence>
<dbReference type="GO" id="GO:0006605">
    <property type="term" value="P:protein targeting"/>
    <property type="evidence" value="ECO:0007669"/>
    <property type="project" value="UniProtKB-UniRule"/>
</dbReference>
<feature type="transmembrane region" description="Helical" evidence="10">
    <location>
        <begin position="70"/>
        <end position="94"/>
    </location>
</feature>
<keyword evidence="3 10" id="KW-0813">Transport</keyword>
<evidence type="ECO:0000256" key="3">
    <source>
        <dbReference type="ARBA" id="ARBA00022448"/>
    </source>
</evidence>
<keyword evidence="7 10" id="KW-0811">Translocation</keyword>
<dbReference type="NCBIfam" id="TIGR00967">
    <property type="entry name" value="3a0501s007"/>
    <property type="match status" value="1"/>
</dbReference>
<keyword evidence="10" id="KW-1003">Cell membrane</keyword>
<evidence type="ECO:0000313" key="14">
    <source>
        <dbReference type="EMBL" id="MCA9382106.1"/>
    </source>
</evidence>
<comment type="function">
    <text evidence="10 11">The central subunit of the protein translocation channel SecYEG. Consists of two halves formed by TMs 1-5 and 6-10. These two domains form a lateral gate at the front which open onto the bilayer between TMs 2 and 7, and are clamped together by SecE at the back. The channel is closed by both a pore ring composed of hydrophobic SecY resides and a short helix (helix 2A) on the extracellular side of the membrane which forms a plug. The plug probably moves laterally to allow the channel to open. The ring and the pore may move independently.</text>
</comment>
<protein>
    <recommendedName>
        <fullName evidence="9 10">Protein translocase subunit SecY</fullName>
    </recommendedName>
</protein>
<proteinExistence type="inferred from homology"/>
<feature type="transmembrane region" description="Helical" evidence="10">
    <location>
        <begin position="390"/>
        <end position="413"/>
    </location>
</feature>
<dbReference type="InterPro" id="IPR023201">
    <property type="entry name" value="SecY_dom_sf"/>
</dbReference>
<feature type="transmembrane region" description="Helical" evidence="10">
    <location>
        <begin position="251"/>
        <end position="274"/>
    </location>
</feature>
<dbReference type="PRINTS" id="PR00303">
    <property type="entry name" value="SECYTRNLCASE"/>
</dbReference>
<evidence type="ECO:0000313" key="15">
    <source>
        <dbReference type="Proteomes" id="UP000782843"/>
    </source>
</evidence>
<feature type="transmembrane region" description="Helical" evidence="10">
    <location>
        <begin position="312"/>
        <end position="330"/>
    </location>
</feature>
<dbReference type="InterPro" id="IPR002208">
    <property type="entry name" value="SecY/SEC61-alpha"/>
</dbReference>
<organism evidence="14 15">
    <name type="scientific">Candidatus Dojkabacteria bacterium</name>
    <dbReference type="NCBI Taxonomy" id="2099670"/>
    <lineage>
        <taxon>Bacteria</taxon>
        <taxon>Candidatus Dojkabacteria</taxon>
    </lineage>
</organism>
<dbReference type="PROSITE" id="PS00755">
    <property type="entry name" value="SECY_1"/>
    <property type="match status" value="1"/>
</dbReference>
<feature type="transmembrane region" description="Helical" evidence="10">
    <location>
        <begin position="179"/>
        <end position="196"/>
    </location>
</feature>
<evidence type="ECO:0000256" key="7">
    <source>
        <dbReference type="ARBA" id="ARBA00023010"/>
    </source>
</evidence>
<dbReference type="PANTHER" id="PTHR10906">
    <property type="entry name" value="SECY/SEC61-ALPHA FAMILY MEMBER"/>
    <property type="match status" value="1"/>
</dbReference>
<dbReference type="Pfam" id="PF00344">
    <property type="entry name" value="SecY"/>
    <property type="match status" value="1"/>
</dbReference>
<dbReference type="HAMAP" id="MF_01465">
    <property type="entry name" value="SecY"/>
    <property type="match status" value="1"/>
</dbReference>
<comment type="caution">
    <text evidence="14">The sequence shown here is derived from an EMBL/GenBank/DDBJ whole genome shotgun (WGS) entry which is preliminary data.</text>
</comment>
<dbReference type="FunFam" id="1.10.3370.10:FF:000001">
    <property type="entry name" value="Preprotein translocase subunit SecY"/>
    <property type="match status" value="1"/>
</dbReference>
<dbReference type="Proteomes" id="UP000782843">
    <property type="component" value="Unassembled WGS sequence"/>
</dbReference>
<evidence type="ECO:0000256" key="1">
    <source>
        <dbReference type="ARBA" id="ARBA00004141"/>
    </source>
</evidence>
<keyword evidence="6 10" id="KW-1133">Transmembrane helix</keyword>
<sequence length="429" mass="46728">MLELLTQAFKLPDVRKRLLFTLGIIVIFRLLASIPIPGVSPTTLQEAQSQGGSAFFALFTLLTGGQVDNVSLVAIGLAPYITASIILQLLGTVIPKLEDLTKEGERGRQIINQWTRYITFPLALLQSIVIYTILKNPPIQIVPDLNGIYLVAFLLSLTAGTVLLMWLGELITESGVGNGASLIITLGILASLPGLLSQDIKSVPIDTIVLVLIGLMLMILIIVYVTEAVRKIPIQYARRVRGNKISGMQDSYLPLKITTAGVMPVIFAASLLTFPQIIAQFLLNIVNPATRIYPILESISTLSTQHRTLYESIYFVLIIAFTIFYTFVAFKPKDAADNLKKSGGFIPGIRPGKATQDHLTSVLMRLTIVGALFLAGVAIVPSFIRDSNLQLAVISGIGGTSILIVVSVMLDIYRQVQAMLVTRSYDIYS</sequence>
<keyword evidence="5 10" id="KW-0653">Protein transport</keyword>
<reference evidence="14" key="1">
    <citation type="submission" date="2020-04" db="EMBL/GenBank/DDBJ databases">
        <authorList>
            <person name="Zhang T."/>
        </authorList>
    </citation>
    <scope>NUCLEOTIDE SEQUENCE</scope>
    <source>
        <strain evidence="14">HKST-UBA10</strain>
    </source>
</reference>
<dbReference type="InterPro" id="IPR026593">
    <property type="entry name" value="SecY"/>
</dbReference>
<evidence type="ECO:0000256" key="8">
    <source>
        <dbReference type="ARBA" id="ARBA00023136"/>
    </source>
</evidence>
<dbReference type="PROSITE" id="PS00756">
    <property type="entry name" value="SECY_2"/>
    <property type="match status" value="1"/>
</dbReference>
<feature type="transmembrane region" description="Helical" evidence="10">
    <location>
        <begin position="114"/>
        <end position="134"/>
    </location>
</feature>
<dbReference type="InterPro" id="IPR030659">
    <property type="entry name" value="SecY_CS"/>
</dbReference>
<evidence type="ECO:0000256" key="13">
    <source>
        <dbReference type="RuleBase" id="RU004349"/>
    </source>
</evidence>
<evidence type="ECO:0000256" key="11">
    <source>
        <dbReference type="RuleBase" id="RU000537"/>
    </source>
</evidence>
<comment type="subunit">
    <text evidence="10">Component of the Sec protein translocase complex. Heterotrimer consisting of SecY, SecE and SecG subunits. The heterotrimers can form oligomers, although 1 heterotrimer is thought to be able to translocate proteins. Interacts with the ribosome. Interacts with SecDF, and other proteins may be involved. Interacts with SecA.</text>
</comment>
<dbReference type="SUPFAM" id="SSF103491">
    <property type="entry name" value="Preprotein translocase SecY subunit"/>
    <property type="match status" value="1"/>
</dbReference>
<dbReference type="Gene3D" id="1.10.3370.10">
    <property type="entry name" value="SecY subunit domain"/>
    <property type="match status" value="1"/>
</dbReference>
<evidence type="ECO:0000256" key="4">
    <source>
        <dbReference type="ARBA" id="ARBA00022692"/>
    </source>
</evidence>
<dbReference type="AlphaFoldDB" id="A0A955RHP3"/>
<dbReference type="GO" id="GO:0005886">
    <property type="term" value="C:plasma membrane"/>
    <property type="evidence" value="ECO:0007669"/>
    <property type="project" value="UniProtKB-SubCell"/>
</dbReference>
<evidence type="ECO:0000256" key="12">
    <source>
        <dbReference type="RuleBase" id="RU003484"/>
    </source>
</evidence>
<accession>A0A955RHP3</accession>
<comment type="subcellular location">
    <subcellularLocation>
        <location evidence="10">Cell membrane</location>
        <topology evidence="10">Multi-pass membrane protein</topology>
    </subcellularLocation>
    <subcellularLocation>
        <location evidence="1 12">Membrane</location>
        <topology evidence="1 12">Multi-pass membrane protein</topology>
    </subcellularLocation>
</comment>
<evidence type="ECO:0000256" key="2">
    <source>
        <dbReference type="ARBA" id="ARBA00005751"/>
    </source>
</evidence>
<feature type="transmembrane region" description="Helical" evidence="10">
    <location>
        <begin position="362"/>
        <end position="384"/>
    </location>
</feature>
<feature type="transmembrane region" description="Helical" evidence="10">
    <location>
        <begin position="208"/>
        <end position="230"/>
    </location>
</feature>
<dbReference type="PIRSF" id="PIRSF004557">
    <property type="entry name" value="SecY"/>
    <property type="match status" value="1"/>
</dbReference>
<evidence type="ECO:0000256" key="6">
    <source>
        <dbReference type="ARBA" id="ARBA00022989"/>
    </source>
</evidence>
<dbReference type="EMBL" id="JAGQLG010000062">
    <property type="protein sequence ID" value="MCA9382106.1"/>
    <property type="molecule type" value="Genomic_DNA"/>
</dbReference>
<gene>
    <name evidence="10 14" type="primary">secY</name>
    <name evidence="14" type="ORF">KC660_01720</name>
</gene>
<name>A0A955RHP3_9BACT</name>
<reference evidence="14" key="2">
    <citation type="journal article" date="2021" name="Microbiome">
        <title>Successional dynamics and alternative stable states in a saline activated sludge microbial community over 9 years.</title>
        <authorList>
            <person name="Wang Y."/>
            <person name="Ye J."/>
            <person name="Ju F."/>
            <person name="Liu L."/>
            <person name="Boyd J.A."/>
            <person name="Deng Y."/>
            <person name="Parks D.H."/>
            <person name="Jiang X."/>
            <person name="Yin X."/>
            <person name="Woodcroft B.J."/>
            <person name="Tyson G.W."/>
            <person name="Hugenholtz P."/>
            <person name="Polz M.F."/>
            <person name="Zhang T."/>
        </authorList>
    </citation>
    <scope>NUCLEOTIDE SEQUENCE</scope>
    <source>
        <strain evidence="14">HKST-UBA10</strain>
    </source>
</reference>
<dbReference type="GO" id="GO:0043952">
    <property type="term" value="P:protein transport by the Sec complex"/>
    <property type="evidence" value="ECO:0007669"/>
    <property type="project" value="UniProtKB-UniRule"/>
</dbReference>
<feature type="transmembrane region" description="Helical" evidence="10">
    <location>
        <begin position="18"/>
        <end position="36"/>
    </location>
</feature>
<keyword evidence="4 10" id="KW-0812">Transmembrane</keyword>